<dbReference type="GO" id="GO:0046872">
    <property type="term" value="F:metal ion binding"/>
    <property type="evidence" value="ECO:0007669"/>
    <property type="project" value="UniProtKB-UniRule"/>
</dbReference>
<evidence type="ECO:0000256" key="2">
    <source>
        <dbReference type="ARBA" id="ARBA00006000"/>
    </source>
</evidence>
<comment type="catalytic activity">
    <reaction evidence="12 13">
        <text>ATP + H2O = ADP + phosphate + H(+)</text>
        <dbReference type="Rhea" id="RHEA:13065"/>
        <dbReference type="ChEBI" id="CHEBI:15377"/>
        <dbReference type="ChEBI" id="CHEBI:15378"/>
        <dbReference type="ChEBI" id="CHEBI:30616"/>
        <dbReference type="ChEBI" id="CHEBI:43474"/>
        <dbReference type="ChEBI" id="CHEBI:456216"/>
    </reaction>
</comment>
<dbReference type="PROSITE" id="PS00154">
    <property type="entry name" value="ATPASE_E1_E2"/>
    <property type="match status" value="1"/>
</dbReference>
<dbReference type="InterPro" id="IPR004014">
    <property type="entry name" value="ATPase_P-typ_cation-transptr_N"/>
</dbReference>
<dbReference type="InterPro" id="IPR023299">
    <property type="entry name" value="ATPase_P-typ_cyto_dom_N"/>
</dbReference>
<evidence type="ECO:0000259" key="14">
    <source>
        <dbReference type="Pfam" id="PF00122"/>
    </source>
</evidence>
<dbReference type="EC" id="7.2.2.-" evidence="13"/>
<feature type="domain" description="P-type ATPase A" evidence="14">
    <location>
        <begin position="286"/>
        <end position="427"/>
    </location>
</feature>
<comment type="subcellular location">
    <subcellularLocation>
        <location evidence="1 13">Membrane</location>
        <topology evidence="1 13">Multi-pass membrane protein</topology>
    </subcellularLocation>
</comment>
<dbReference type="Proteomes" id="UP000276133">
    <property type="component" value="Unassembled WGS sequence"/>
</dbReference>
<evidence type="ECO:0000259" key="16">
    <source>
        <dbReference type="Pfam" id="PF12409"/>
    </source>
</evidence>
<feature type="transmembrane region" description="Helical" evidence="13">
    <location>
        <begin position="215"/>
        <end position="236"/>
    </location>
</feature>
<keyword evidence="11 13" id="KW-0472">Membrane</keyword>
<feature type="transmembrane region" description="Helical" evidence="13">
    <location>
        <begin position="480"/>
        <end position="500"/>
    </location>
</feature>
<dbReference type="STRING" id="10195.A0A3M7SL63"/>
<dbReference type="OrthoDB" id="48943at2759"/>
<evidence type="ECO:0000256" key="7">
    <source>
        <dbReference type="ARBA" id="ARBA00022840"/>
    </source>
</evidence>
<dbReference type="GO" id="GO:0140358">
    <property type="term" value="F:P-type transmembrane transporter activity"/>
    <property type="evidence" value="ECO:0007669"/>
    <property type="project" value="InterPro"/>
</dbReference>
<evidence type="ECO:0000256" key="11">
    <source>
        <dbReference type="ARBA" id="ARBA00023136"/>
    </source>
</evidence>
<name>A0A3M7SL63_BRAPC</name>
<gene>
    <name evidence="17" type="ORF">BpHYR1_045057</name>
</gene>
<organism evidence="17 18">
    <name type="scientific">Brachionus plicatilis</name>
    <name type="common">Marine rotifer</name>
    <name type="synonym">Brachionus muelleri</name>
    <dbReference type="NCBI Taxonomy" id="10195"/>
    <lineage>
        <taxon>Eukaryota</taxon>
        <taxon>Metazoa</taxon>
        <taxon>Spiralia</taxon>
        <taxon>Gnathifera</taxon>
        <taxon>Rotifera</taxon>
        <taxon>Eurotatoria</taxon>
        <taxon>Monogononta</taxon>
        <taxon>Pseudotrocha</taxon>
        <taxon>Ploima</taxon>
        <taxon>Brachionidae</taxon>
        <taxon>Brachionus</taxon>
    </lineage>
</organism>
<evidence type="ECO:0000256" key="4">
    <source>
        <dbReference type="ARBA" id="ARBA00022692"/>
    </source>
</evidence>
<feature type="transmembrane region" description="Helical" evidence="13">
    <location>
        <begin position="28"/>
        <end position="49"/>
    </location>
</feature>
<keyword evidence="9 13" id="KW-1278">Translocase</keyword>
<protein>
    <recommendedName>
        <fullName evidence="13">Cation-transporting ATPase</fullName>
        <ecNumber evidence="13">7.2.2.-</ecNumber>
    </recommendedName>
</protein>
<evidence type="ECO:0000313" key="18">
    <source>
        <dbReference type="Proteomes" id="UP000276133"/>
    </source>
</evidence>
<sequence length="886" mass="101908">MVKEKKPVEYINHGTDEQMEIYGFKKSIPYMIITWFFITLTLGFLRLVFYWKPNWMLSCTHRQCDLSEATSILLRDKYQQWFVEQVETIIKPSSEDNNEDADSLDLSYSTRHSMQRSYSQSRKTFTNQLPITYEDNTNEKESFLSDQITTQKDQTIKLFVNKKLKYTWNEETKKYERLKGLEDDVSIHYFPRCRGLTADEQADKRLIHGENSIKIHLTPIFVLFFREVLSPFYIFQVFSCALWYFDDYIYYASCIVLLSVISIVYSLYSIRQNERALRDIIHHSGTVTVFRKDPMGGQKLTEEEIPSESIVPGDIIAIKNMSMMQCDAVLLNGNVIVNESMLTGESVPVTKTALSSSRGASFSMSQDQFSMSKVTQDVKLSIKEHSRHILFSGTQVIQTRYYESEKIKAVVLRTGFNTTKGELVRAILHPKPVDFHFNNDTHKYIGALSLIAFTGMIFSMVLKIIRKNPAVDIIKRSLDIITIAVPPALPGALTAGLIYAQNRLRKQKIYCISPRTINIVGALNTFVFDKTGTLTEDGLDLKCVLPIRNVKSEKGEEIYFDEEVRDVSEFEEKNKMLQAMASCHSITRIHGDLAGDPLDCKMFEFTKWDLNEPNQEETENFDTFAPTTVRPKSKRYDTDDPYEIGIIKQFPFSSSLQRMSVVVRVLGNKNFVMFSKGSPEKIGELSKPESLPRDFQKMLTYFTHEGYRVIAVATKQIDLSFVKVQKMEREKLENDLEFLGLIIMENRLKPETCSVINKLKAANIRTIMCTGDNILTALSVARDCDMIDEEDRVVIVEANSGEDPKFSYAEIVRQKVKEIEFDPKSKKLFEKDKNSHFHFAVGGKSFDVIRKEHKELFKKLAVRGTVFGRMSPDQKQQLIELLQDLG</sequence>
<comment type="caution">
    <text evidence="17">The sequence shown here is derived from an EMBL/GenBank/DDBJ whole genome shotgun (WGS) entry which is preliminary data.</text>
</comment>
<comment type="similarity">
    <text evidence="2 13">Belongs to the cation transport ATPase (P-type) (TC 3.A.3) family. Type V subfamily.</text>
</comment>
<dbReference type="PRINTS" id="PR00119">
    <property type="entry name" value="CATATPASE"/>
</dbReference>
<keyword evidence="10 13" id="KW-1133">Transmembrane helix</keyword>
<evidence type="ECO:0000256" key="6">
    <source>
        <dbReference type="ARBA" id="ARBA00022741"/>
    </source>
</evidence>
<dbReference type="Gene3D" id="3.40.50.1000">
    <property type="entry name" value="HAD superfamily/HAD-like"/>
    <property type="match status" value="1"/>
</dbReference>
<evidence type="ECO:0000256" key="5">
    <source>
        <dbReference type="ARBA" id="ARBA00022723"/>
    </source>
</evidence>
<evidence type="ECO:0000313" key="17">
    <source>
        <dbReference type="EMBL" id="RNA36462.1"/>
    </source>
</evidence>
<dbReference type="Pfam" id="PF00122">
    <property type="entry name" value="E1-E2_ATPase"/>
    <property type="match status" value="1"/>
</dbReference>
<feature type="domain" description="Cation-transporting P-type ATPase N-terminal" evidence="15">
    <location>
        <begin position="194"/>
        <end position="242"/>
    </location>
</feature>
<dbReference type="SUPFAM" id="SSF56784">
    <property type="entry name" value="HAD-like"/>
    <property type="match status" value="1"/>
</dbReference>
<accession>A0A3M7SL63</accession>
<dbReference type="InterPro" id="IPR036412">
    <property type="entry name" value="HAD-like_sf"/>
</dbReference>
<dbReference type="SUPFAM" id="SSF81660">
    <property type="entry name" value="Metal cation-transporting ATPase, ATP-binding domain N"/>
    <property type="match status" value="1"/>
</dbReference>
<dbReference type="Pfam" id="PF13246">
    <property type="entry name" value="Cation_ATPase"/>
    <property type="match status" value="1"/>
</dbReference>
<dbReference type="GO" id="GO:0006874">
    <property type="term" value="P:intracellular calcium ion homeostasis"/>
    <property type="evidence" value="ECO:0007669"/>
    <property type="project" value="TreeGrafter"/>
</dbReference>
<evidence type="ECO:0000256" key="10">
    <source>
        <dbReference type="ARBA" id="ARBA00022989"/>
    </source>
</evidence>
<evidence type="ECO:0000256" key="12">
    <source>
        <dbReference type="ARBA" id="ARBA00049360"/>
    </source>
</evidence>
<dbReference type="PANTHER" id="PTHR45630">
    <property type="entry name" value="CATION-TRANSPORTING ATPASE-RELATED"/>
    <property type="match status" value="1"/>
</dbReference>
<keyword evidence="6 13" id="KW-0547">Nucleotide-binding</keyword>
<dbReference type="InterPro" id="IPR023214">
    <property type="entry name" value="HAD_sf"/>
</dbReference>
<dbReference type="InterPro" id="IPR047819">
    <property type="entry name" value="P5A-ATPase_N"/>
</dbReference>
<dbReference type="NCBIfam" id="TIGR01657">
    <property type="entry name" value="P-ATPase-V"/>
    <property type="match status" value="1"/>
</dbReference>
<dbReference type="InterPro" id="IPR059000">
    <property type="entry name" value="ATPase_P-type_domA"/>
</dbReference>
<dbReference type="InterPro" id="IPR018303">
    <property type="entry name" value="ATPase_P-typ_P_site"/>
</dbReference>
<dbReference type="GO" id="GO:0016020">
    <property type="term" value="C:membrane"/>
    <property type="evidence" value="ECO:0007669"/>
    <property type="project" value="UniProtKB-SubCell"/>
</dbReference>
<comment type="caution">
    <text evidence="13">Lacks conserved residue(s) required for the propagation of feature annotation.</text>
</comment>
<dbReference type="FunFam" id="3.40.1110.10:FF:000026">
    <property type="entry name" value="Cation-transporting ATPase"/>
    <property type="match status" value="1"/>
</dbReference>
<dbReference type="PANTHER" id="PTHR45630:SF8">
    <property type="entry name" value="CATION-TRANSPORTING ATPASE"/>
    <property type="match status" value="1"/>
</dbReference>
<evidence type="ECO:0000256" key="3">
    <source>
        <dbReference type="ARBA" id="ARBA00022553"/>
    </source>
</evidence>
<dbReference type="SUPFAM" id="SSF81665">
    <property type="entry name" value="Calcium ATPase, transmembrane domain M"/>
    <property type="match status" value="1"/>
</dbReference>
<feature type="transmembrane region" description="Helical" evidence="13">
    <location>
        <begin position="248"/>
        <end position="268"/>
    </location>
</feature>
<dbReference type="Gene3D" id="3.40.1110.10">
    <property type="entry name" value="Calcium-transporting ATPase, cytoplasmic domain N"/>
    <property type="match status" value="1"/>
</dbReference>
<evidence type="ECO:0000259" key="15">
    <source>
        <dbReference type="Pfam" id="PF00690"/>
    </source>
</evidence>
<proteinExistence type="inferred from homology"/>
<dbReference type="GO" id="GO:0019829">
    <property type="term" value="F:ATPase-coupled monoatomic cation transmembrane transporter activity"/>
    <property type="evidence" value="ECO:0007669"/>
    <property type="project" value="UniProtKB-UniRule"/>
</dbReference>
<evidence type="ECO:0000256" key="13">
    <source>
        <dbReference type="RuleBase" id="RU362082"/>
    </source>
</evidence>
<evidence type="ECO:0000256" key="9">
    <source>
        <dbReference type="ARBA" id="ARBA00022967"/>
    </source>
</evidence>
<dbReference type="InterPro" id="IPR001757">
    <property type="entry name" value="P_typ_ATPase"/>
</dbReference>
<dbReference type="Gene3D" id="2.70.150.10">
    <property type="entry name" value="Calcium-transporting ATPase, cytoplasmic transduction domain A"/>
    <property type="match status" value="1"/>
</dbReference>
<feature type="transmembrane region" description="Helical" evidence="13">
    <location>
        <begin position="444"/>
        <end position="465"/>
    </location>
</feature>
<dbReference type="Pfam" id="PF00690">
    <property type="entry name" value="Cation_ATPase_N"/>
    <property type="match status" value="1"/>
</dbReference>
<keyword evidence="7 13" id="KW-0067">ATP-binding</keyword>
<dbReference type="GO" id="GO:0015203">
    <property type="term" value="F:polyamine transmembrane transporter activity"/>
    <property type="evidence" value="ECO:0007669"/>
    <property type="project" value="TreeGrafter"/>
</dbReference>
<dbReference type="SUPFAM" id="SSF81653">
    <property type="entry name" value="Calcium ATPase, transduction domain A"/>
    <property type="match status" value="1"/>
</dbReference>
<dbReference type="GO" id="GO:0016887">
    <property type="term" value="F:ATP hydrolysis activity"/>
    <property type="evidence" value="ECO:0007669"/>
    <property type="project" value="InterPro"/>
</dbReference>
<dbReference type="AlphaFoldDB" id="A0A3M7SL63"/>
<dbReference type="GO" id="GO:0005524">
    <property type="term" value="F:ATP binding"/>
    <property type="evidence" value="ECO:0007669"/>
    <property type="project" value="UniProtKB-UniRule"/>
</dbReference>
<keyword evidence="17" id="KW-0378">Hydrolase</keyword>
<keyword evidence="18" id="KW-1185">Reference proteome</keyword>
<evidence type="ECO:0000256" key="8">
    <source>
        <dbReference type="ARBA" id="ARBA00022842"/>
    </source>
</evidence>
<feature type="domain" description="P5B-type ATPase N-terminal" evidence="16">
    <location>
        <begin position="16"/>
        <end position="169"/>
    </location>
</feature>
<dbReference type="InterPro" id="IPR006544">
    <property type="entry name" value="P-type_TPase_V"/>
</dbReference>
<keyword evidence="3" id="KW-0597">Phosphoprotein</keyword>
<evidence type="ECO:0000256" key="1">
    <source>
        <dbReference type="ARBA" id="ARBA00004141"/>
    </source>
</evidence>
<keyword evidence="5 13" id="KW-0479">Metal-binding</keyword>
<dbReference type="InterPro" id="IPR008250">
    <property type="entry name" value="ATPase_P-typ_transduc_dom_A_sf"/>
</dbReference>
<keyword evidence="8 13" id="KW-0460">Magnesium</keyword>
<dbReference type="Pfam" id="PF12409">
    <property type="entry name" value="P5-ATPase"/>
    <property type="match status" value="1"/>
</dbReference>
<dbReference type="InterPro" id="IPR023298">
    <property type="entry name" value="ATPase_P-typ_TM_dom_sf"/>
</dbReference>
<keyword evidence="4 13" id="KW-0812">Transmembrane</keyword>
<dbReference type="EMBL" id="REGN01001180">
    <property type="protein sequence ID" value="RNA36462.1"/>
    <property type="molecule type" value="Genomic_DNA"/>
</dbReference>
<reference evidence="17 18" key="1">
    <citation type="journal article" date="2018" name="Sci. Rep.">
        <title>Genomic signatures of local adaptation to the degree of environmental predictability in rotifers.</title>
        <authorList>
            <person name="Franch-Gras L."/>
            <person name="Hahn C."/>
            <person name="Garcia-Roger E.M."/>
            <person name="Carmona M.J."/>
            <person name="Serra M."/>
            <person name="Gomez A."/>
        </authorList>
    </citation>
    <scope>NUCLEOTIDE SEQUENCE [LARGE SCALE GENOMIC DNA]</scope>
    <source>
        <strain evidence="17">HYR1</strain>
    </source>
</reference>
<dbReference type="NCBIfam" id="TIGR01494">
    <property type="entry name" value="ATPase_P-type"/>
    <property type="match status" value="1"/>
</dbReference>